<evidence type="ECO:0000313" key="1">
    <source>
        <dbReference type="EMBL" id="ROR67209.1"/>
    </source>
</evidence>
<dbReference type="Proteomes" id="UP000275456">
    <property type="component" value="Unassembled WGS sequence"/>
</dbReference>
<dbReference type="EMBL" id="RKHJ01000001">
    <property type="protein sequence ID" value="ROR67209.1"/>
    <property type="molecule type" value="Genomic_DNA"/>
</dbReference>
<sequence length="311" mass="34181">MTASSPPASDALPTVTMLVHSIHPLRWTPRVIELTLDREALRPSDVVAIQLRRMAAGLPLDEREEATALALRDELPAVRSRWSLDAVRPDQYLELYDLRAHERRLVLAVLLAHLVDSVGYVSLEDEAGCLIDSHGRGGRFQELVPWGPLSRASRVWLRGHRPRPFRAALREAIDDEARALADVAEPPARTRSAASTAVSGLARRRLRREIFATSSALLPADELPSIELGSDDPEVDALVVGVHQLQQRIDGQPWRSADALGRRIRDELIAAADGLAAASASLRLHATAERLRALHQALDRYDAAATLPPHP</sequence>
<dbReference type="AlphaFoldDB" id="A0A3N2AW11"/>
<protein>
    <submittedName>
        <fullName evidence="1">Uncharacterized protein</fullName>
    </submittedName>
</protein>
<proteinExistence type="predicted"/>
<organism evidence="1 2">
    <name type="scientific">Agrococcus jenensis</name>
    <dbReference type="NCBI Taxonomy" id="46353"/>
    <lineage>
        <taxon>Bacteria</taxon>
        <taxon>Bacillati</taxon>
        <taxon>Actinomycetota</taxon>
        <taxon>Actinomycetes</taxon>
        <taxon>Micrococcales</taxon>
        <taxon>Microbacteriaceae</taxon>
        <taxon>Agrococcus</taxon>
    </lineage>
</organism>
<evidence type="ECO:0000313" key="2">
    <source>
        <dbReference type="Proteomes" id="UP000275456"/>
    </source>
</evidence>
<comment type="caution">
    <text evidence="1">The sequence shown here is derived from an EMBL/GenBank/DDBJ whole genome shotgun (WGS) entry which is preliminary data.</text>
</comment>
<keyword evidence="2" id="KW-1185">Reference proteome</keyword>
<name>A0A3N2AW11_9MICO</name>
<dbReference type="RefSeq" id="WP_123698105.1">
    <property type="nucleotide sequence ID" value="NZ_RKHJ01000001.1"/>
</dbReference>
<accession>A0A3N2AW11</accession>
<reference evidence="1 2" key="1">
    <citation type="submission" date="2018-11" db="EMBL/GenBank/DDBJ databases">
        <title>Sequencing the genomes of 1000 actinobacteria strains.</title>
        <authorList>
            <person name="Klenk H.-P."/>
        </authorList>
    </citation>
    <scope>NUCLEOTIDE SEQUENCE [LARGE SCALE GENOMIC DNA]</scope>
    <source>
        <strain evidence="1 2">DSM 9580</strain>
    </source>
</reference>
<gene>
    <name evidence="1" type="ORF">EDD26_2617</name>
</gene>
<dbReference type="OrthoDB" id="10021193at2"/>